<dbReference type="GO" id="GO:0005771">
    <property type="term" value="C:multivesicular body"/>
    <property type="evidence" value="ECO:0000318"/>
    <property type="project" value="GO_Central"/>
</dbReference>
<evidence type="ECO:0000256" key="5">
    <source>
        <dbReference type="SAM" id="MobiDB-lite"/>
    </source>
</evidence>
<name>B8C2M2_THAPS</name>
<reference evidence="6 7" key="1">
    <citation type="journal article" date="2004" name="Science">
        <title>The genome of the diatom Thalassiosira pseudonana: ecology, evolution, and metabolism.</title>
        <authorList>
            <person name="Armbrust E.V."/>
            <person name="Berges J.A."/>
            <person name="Bowler C."/>
            <person name="Green B.R."/>
            <person name="Martinez D."/>
            <person name="Putnam N.H."/>
            <person name="Zhou S."/>
            <person name="Allen A.E."/>
            <person name="Apt K.E."/>
            <person name="Bechner M."/>
            <person name="Brzezinski M.A."/>
            <person name="Chaal B.K."/>
            <person name="Chiovitti A."/>
            <person name="Davis A.K."/>
            <person name="Demarest M.S."/>
            <person name="Detter J.C."/>
            <person name="Glavina T."/>
            <person name="Goodstein D."/>
            <person name="Hadi M.Z."/>
            <person name="Hellsten U."/>
            <person name="Hildebrand M."/>
            <person name="Jenkins B.D."/>
            <person name="Jurka J."/>
            <person name="Kapitonov V.V."/>
            <person name="Kroger N."/>
            <person name="Lau W.W."/>
            <person name="Lane T.W."/>
            <person name="Larimer F.W."/>
            <person name="Lippmeier J.C."/>
            <person name="Lucas S."/>
            <person name="Medina M."/>
            <person name="Montsant A."/>
            <person name="Obornik M."/>
            <person name="Parker M.S."/>
            <person name="Palenik B."/>
            <person name="Pazour G.J."/>
            <person name="Richardson P.M."/>
            <person name="Rynearson T.A."/>
            <person name="Saito M.A."/>
            <person name="Schwartz D.C."/>
            <person name="Thamatrakoln K."/>
            <person name="Valentin K."/>
            <person name="Vardi A."/>
            <person name="Wilkerson F.P."/>
            <person name="Rokhsar D.S."/>
        </authorList>
    </citation>
    <scope>NUCLEOTIDE SEQUENCE [LARGE SCALE GENOMIC DNA]</scope>
    <source>
        <strain evidence="6 7">CCMP1335</strain>
    </source>
</reference>
<dbReference type="PANTHER" id="PTHR22761:SF10">
    <property type="entry name" value="GH13992P"/>
    <property type="match status" value="1"/>
</dbReference>
<reference evidence="6 7" key="2">
    <citation type="journal article" date="2008" name="Nature">
        <title>The Phaeodactylum genome reveals the evolutionary history of diatom genomes.</title>
        <authorList>
            <person name="Bowler C."/>
            <person name="Allen A.E."/>
            <person name="Badger J.H."/>
            <person name="Grimwood J."/>
            <person name="Jabbari K."/>
            <person name="Kuo A."/>
            <person name="Maheswari U."/>
            <person name="Martens C."/>
            <person name="Maumus F."/>
            <person name="Otillar R.P."/>
            <person name="Rayko E."/>
            <person name="Salamov A."/>
            <person name="Vandepoele K."/>
            <person name="Beszteri B."/>
            <person name="Gruber A."/>
            <person name="Heijde M."/>
            <person name="Katinka M."/>
            <person name="Mock T."/>
            <person name="Valentin K."/>
            <person name="Verret F."/>
            <person name="Berges J.A."/>
            <person name="Brownlee C."/>
            <person name="Cadoret J.P."/>
            <person name="Chiovitti A."/>
            <person name="Choi C.J."/>
            <person name="Coesel S."/>
            <person name="De Martino A."/>
            <person name="Detter J.C."/>
            <person name="Durkin C."/>
            <person name="Falciatore A."/>
            <person name="Fournet J."/>
            <person name="Haruta M."/>
            <person name="Huysman M.J."/>
            <person name="Jenkins B.D."/>
            <person name="Jiroutova K."/>
            <person name="Jorgensen R.E."/>
            <person name="Joubert Y."/>
            <person name="Kaplan A."/>
            <person name="Kroger N."/>
            <person name="Kroth P.G."/>
            <person name="La Roche J."/>
            <person name="Lindquist E."/>
            <person name="Lommer M."/>
            <person name="Martin-Jezequel V."/>
            <person name="Lopez P.J."/>
            <person name="Lucas S."/>
            <person name="Mangogna M."/>
            <person name="McGinnis K."/>
            <person name="Medlin L.K."/>
            <person name="Montsant A."/>
            <person name="Oudot-Le Secq M.P."/>
            <person name="Napoli C."/>
            <person name="Obornik M."/>
            <person name="Parker M.S."/>
            <person name="Petit J.L."/>
            <person name="Porcel B.M."/>
            <person name="Poulsen N."/>
            <person name="Robison M."/>
            <person name="Rychlewski L."/>
            <person name="Rynearson T.A."/>
            <person name="Schmutz J."/>
            <person name="Shapiro H."/>
            <person name="Siaut M."/>
            <person name="Stanley M."/>
            <person name="Sussman M.R."/>
            <person name="Taylor A.R."/>
            <person name="Vardi A."/>
            <person name="von Dassow P."/>
            <person name="Vyverman W."/>
            <person name="Willis A."/>
            <person name="Wyrwicz L.S."/>
            <person name="Rokhsar D.S."/>
            <person name="Weissenbach J."/>
            <person name="Armbrust E.V."/>
            <person name="Green B.R."/>
            <person name="Van de Peer Y."/>
            <person name="Grigoriev I.V."/>
        </authorList>
    </citation>
    <scope>NUCLEOTIDE SEQUENCE [LARGE SCALE GENOMIC DNA]</scope>
    <source>
        <strain evidence="6 7">CCMP1335</strain>
    </source>
</reference>
<dbReference type="eggNOG" id="ENOG502RWYM">
    <property type="taxonomic scope" value="Eukaryota"/>
</dbReference>
<dbReference type="OMA" id="HSEYEDE"/>
<evidence type="ECO:0000313" key="7">
    <source>
        <dbReference type="Proteomes" id="UP000001449"/>
    </source>
</evidence>
<evidence type="ECO:0000256" key="3">
    <source>
        <dbReference type="ARBA" id="ARBA00022753"/>
    </source>
</evidence>
<dbReference type="EMBL" id="CM000642">
    <property type="protein sequence ID" value="EED92411.1"/>
    <property type="molecule type" value="Genomic_DNA"/>
</dbReference>
<evidence type="ECO:0000256" key="2">
    <source>
        <dbReference type="ARBA" id="ARBA00006190"/>
    </source>
</evidence>
<sequence>MARNLLDSSSQSPLFPLVLERIGKQLHDNTDIPAELESIISGGSDKGPDEANRRLAEFWLQAHTLSCLRHRSFQSSTEETYKDTLPTSVDTDSSKTARQLEQVKKVIGESATCALINSDGEIVNVNRDAKTPPLSTLFCMRRGQDGKVSSSQLPSGLNTKQLQTIASVSGVQLARPTHRGRLAATSSETMKVKANNNDEGWIQYLTSPVRKISGGVTYVVGSILNGLDGEGNLSSHVSRDQYSDADVDDALSALHSEYEDEDDAKLIGQGKRKHVLNGHRPLDNTDGVISVSVIVQACRHLLDFASSSTIQHPECSFVFLRDSRGEIDRLVLHRRGWESASFGSFCRKAGSNYATIGEENSDDIQHAIGKLLADISDEGLDLFAETMRESGHAIMENETITIFPGGVPLNYEPCKSDHALFQIHVTNKTIQTRMKMLEQNAEQAKCSAVGAQRNGMTKLALVHMRRRKAAVEELERCAMILSNLDSSELRLERAKSDAQIVQSYSLLKTALQDIRTTSGIGSDDVDDLMCEIREEMEKTNLDALGQEGVYPEIDEDELNAEFNQLQLECDLEQDGATGIGHVAELIKVEPAPVQKKEEQSSEEPHREREEPVPSLG</sequence>
<evidence type="ECO:0000313" key="6">
    <source>
        <dbReference type="EMBL" id="EED92411.1"/>
    </source>
</evidence>
<dbReference type="InParanoid" id="B8C2M2"/>
<dbReference type="GO" id="GO:0032511">
    <property type="term" value="P:late endosome to vacuole transport via multivesicular body sorting pathway"/>
    <property type="evidence" value="ECO:0000318"/>
    <property type="project" value="GO_Central"/>
</dbReference>
<keyword evidence="7" id="KW-1185">Reference proteome</keyword>
<dbReference type="Proteomes" id="UP000001449">
    <property type="component" value="Chromosome 5"/>
</dbReference>
<gene>
    <name evidence="6" type="ORF">THAPSDRAFT_5332</name>
</gene>
<evidence type="ECO:0000256" key="1">
    <source>
        <dbReference type="ARBA" id="ARBA00004177"/>
    </source>
</evidence>
<dbReference type="GO" id="GO:0000815">
    <property type="term" value="C:ESCRT III complex"/>
    <property type="evidence" value="ECO:0000318"/>
    <property type="project" value="GO_Central"/>
</dbReference>
<dbReference type="PANTHER" id="PTHR22761">
    <property type="entry name" value="CHARGED MULTIVESICULAR BODY PROTEIN"/>
    <property type="match status" value="1"/>
</dbReference>
<dbReference type="InterPro" id="IPR005024">
    <property type="entry name" value="Snf7_fam"/>
</dbReference>
<proteinExistence type="inferred from homology"/>
<comment type="similarity">
    <text evidence="2">Belongs to the SNF7 family.</text>
</comment>
<dbReference type="GeneID" id="7446461"/>
<comment type="subcellular location">
    <subcellularLocation>
        <location evidence="1">Endosome</location>
    </subcellularLocation>
</comment>
<dbReference type="Pfam" id="PF03357">
    <property type="entry name" value="Snf7"/>
    <property type="match status" value="1"/>
</dbReference>
<dbReference type="AlphaFoldDB" id="B8C2M2"/>
<dbReference type="KEGG" id="tps:THAPSDRAFT_5332"/>
<feature type="coiled-coil region" evidence="4">
    <location>
        <begin position="427"/>
        <end position="454"/>
    </location>
</feature>
<dbReference type="GO" id="GO:0006900">
    <property type="term" value="P:vesicle budding from membrane"/>
    <property type="evidence" value="ECO:0000318"/>
    <property type="project" value="GO_Central"/>
</dbReference>
<dbReference type="STRING" id="35128.B8C2M2"/>
<dbReference type="RefSeq" id="XP_002290659.1">
    <property type="nucleotide sequence ID" value="XM_002290623.1"/>
</dbReference>
<keyword evidence="3" id="KW-0967">Endosome</keyword>
<protein>
    <submittedName>
        <fullName evidence="6">Uncharacterized protein</fullName>
    </submittedName>
</protein>
<evidence type="ECO:0000256" key="4">
    <source>
        <dbReference type="SAM" id="Coils"/>
    </source>
</evidence>
<organism evidence="6 7">
    <name type="scientific">Thalassiosira pseudonana</name>
    <name type="common">Marine diatom</name>
    <name type="synonym">Cyclotella nana</name>
    <dbReference type="NCBI Taxonomy" id="35128"/>
    <lineage>
        <taxon>Eukaryota</taxon>
        <taxon>Sar</taxon>
        <taxon>Stramenopiles</taxon>
        <taxon>Ochrophyta</taxon>
        <taxon>Bacillariophyta</taxon>
        <taxon>Coscinodiscophyceae</taxon>
        <taxon>Thalassiosirophycidae</taxon>
        <taxon>Thalassiosirales</taxon>
        <taxon>Thalassiosiraceae</taxon>
        <taxon>Thalassiosira</taxon>
    </lineage>
</organism>
<keyword evidence="4" id="KW-0175">Coiled coil</keyword>
<feature type="compositionally biased region" description="Basic and acidic residues" evidence="5">
    <location>
        <begin position="594"/>
        <end position="616"/>
    </location>
</feature>
<dbReference type="GO" id="GO:0009898">
    <property type="term" value="C:cytoplasmic side of plasma membrane"/>
    <property type="evidence" value="ECO:0000318"/>
    <property type="project" value="GO_Central"/>
</dbReference>
<feature type="region of interest" description="Disordered" evidence="5">
    <location>
        <begin position="588"/>
        <end position="616"/>
    </location>
</feature>
<dbReference type="PaxDb" id="35128-Thaps5332"/>
<dbReference type="HOGENOM" id="CLU_443815_0_0_1"/>
<accession>B8C2M2</accession>